<evidence type="ECO:0000313" key="7">
    <source>
        <dbReference type="EMBL" id="OGY58843.1"/>
    </source>
</evidence>
<name>A0A1G1Z2H6_9BACT</name>
<dbReference type="GO" id="GO:0016020">
    <property type="term" value="C:membrane"/>
    <property type="evidence" value="ECO:0007669"/>
    <property type="project" value="UniProtKB-SubCell"/>
</dbReference>
<protein>
    <submittedName>
        <fullName evidence="7">Uncharacterized protein</fullName>
    </submittedName>
</protein>
<proteinExistence type="inferred from homology"/>
<dbReference type="InterPro" id="IPR023353">
    <property type="entry name" value="LemA-like_dom_sf"/>
</dbReference>
<keyword evidence="3 6" id="KW-0812">Transmembrane</keyword>
<feature type="transmembrane region" description="Helical" evidence="6">
    <location>
        <begin position="7"/>
        <end position="24"/>
    </location>
</feature>
<evidence type="ECO:0000256" key="5">
    <source>
        <dbReference type="ARBA" id="ARBA00023136"/>
    </source>
</evidence>
<comment type="similarity">
    <text evidence="2">Belongs to the LemA family.</text>
</comment>
<dbReference type="Pfam" id="PF04011">
    <property type="entry name" value="LemA"/>
    <property type="match status" value="1"/>
</dbReference>
<keyword evidence="5 6" id="KW-0472">Membrane</keyword>
<evidence type="ECO:0000256" key="3">
    <source>
        <dbReference type="ARBA" id="ARBA00022692"/>
    </source>
</evidence>
<dbReference type="STRING" id="1797689.A3F24_02410"/>
<sequence length="217" mass="25507">MKKPPRILIIPLSIIVMISVFISISEVRAKSHRDITQATLKVLKEDMVKIQKQHNDVEALYAEKIEKTYSFAEIIHALLPKEQDKTRVINEIKTRYSESAPFSKEQLKVQNDIERELNRGLRELIEKHISLQKDQRINGIHNEIIALESKINRTRHDYNCDLTDYKTRYRKFIAEGFVKLDREERKKIVSTVNEIDPFKLQLYDRLLSEKCSGMCVP</sequence>
<dbReference type="Gene3D" id="1.20.1440.20">
    <property type="entry name" value="LemA-like domain"/>
    <property type="match status" value="1"/>
</dbReference>
<dbReference type="InterPro" id="IPR007156">
    <property type="entry name" value="MamQ_LemA"/>
</dbReference>
<evidence type="ECO:0000256" key="2">
    <source>
        <dbReference type="ARBA" id="ARBA00008854"/>
    </source>
</evidence>
<organism evidence="7 8">
    <name type="scientific">Candidatus Colwellbacteria bacterium RIFCSPHIGHO2_12_FULL_44_17</name>
    <dbReference type="NCBI Taxonomy" id="1797689"/>
    <lineage>
        <taxon>Bacteria</taxon>
        <taxon>Candidatus Colwelliibacteriota</taxon>
    </lineage>
</organism>
<evidence type="ECO:0000256" key="4">
    <source>
        <dbReference type="ARBA" id="ARBA00022989"/>
    </source>
</evidence>
<evidence type="ECO:0000256" key="1">
    <source>
        <dbReference type="ARBA" id="ARBA00004167"/>
    </source>
</evidence>
<evidence type="ECO:0000256" key="6">
    <source>
        <dbReference type="SAM" id="Phobius"/>
    </source>
</evidence>
<gene>
    <name evidence="7" type="ORF">A3F24_02410</name>
</gene>
<keyword evidence="4 6" id="KW-1133">Transmembrane helix</keyword>
<accession>A0A1G1Z2H6</accession>
<dbReference type="Proteomes" id="UP000178515">
    <property type="component" value="Unassembled WGS sequence"/>
</dbReference>
<reference evidence="7 8" key="1">
    <citation type="journal article" date="2016" name="Nat. Commun.">
        <title>Thousands of microbial genomes shed light on interconnected biogeochemical processes in an aquifer system.</title>
        <authorList>
            <person name="Anantharaman K."/>
            <person name="Brown C.T."/>
            <person name="Hug L.A."/>
            <person name="Sharon I."/>
            <person name="Castelle C.J."/>
            <person name="Probst A.J."/>
            <person name="Thomas B.C."/>
            <person name="Singh A."/>
            <person name="Wilkins M.J."/>
            <person name="Karaoz U."/>
            <person name="Brodie E.L."/>
            <person name="Williams K.H."/>
            <person name="Hubbard S.S."/>
            <person name="Banfield J.F."/>
        </authorList>
    </citation>
    <scope>NUCLEOTIDE SEQUENCE [LARGE SCALE GENOMIC DNA]</scope>
</reference>
<comment type="caution">
    <text evidence="7">The sequence shown here is derived from an EMBL/GenBank/DDBJ whole genome shotgun (WGS) entry which is preliminary data.</text>
</comment>
<dbReference type="AlphaFoldDB" id="A0A1G1Z2H6"/>
<dbReference type="SUPFAM" id="SSF140478">
    <property type="entry name" value="LemA-like"/>
    <property type="match status" value="1"/>
</dbReference>
<comment type="subcellular location">
    <subcellularLocation>
        <location evidence="1">Membrane</location>
        <topology evidence="1">Single-pass membrane protein</topology>
    </subcellularLocation>
</comment>
<evidence type="ECO:0000313" key="8">
    <source>
        <dbReference type="Proteomes" id="UP000178515"/>
    </source>
</evidence>
<dbReference type="EMBL" id="MHIX01000032">
    <property type="protein sequence ID" value="OGY58843.1"/>
    <property type="molecule type" value="Genomic_DNA"/>
</dbReference>